<dbReference type="GO" id="GO:0009097">
    <property type="term" value="P:isoleucine biosynthetic process"/>
    <property type="evidence" value="ECO:0007669"/>
    <property type="project" value="TreeGrafter"/>
</dbReference>
<proteinExistence type="predicted"/>
<evidence type="ECO:0000313" key="6">
    <source>
        <dbReference type="Proteomes" id="UP001203207"/>
    </source>
</evidence>
<dbReference type="EMBL" id="JAKRVX010000001">
    <property type="protein sequence ID" value="MCL9815367.1"/>
    <property type="molecule type" value="Genomic_DNA"/>
</dbReference>
<accession>A0AAE3K6L9</accession>
<dbReference type="GO" id="GO:0003941">
    <property type="term" value="F:L-serine ammonia-lyase activity"/>
    <property type="evidence" value="ECO:0007669"/>
    <property type="project" value="TreeGrafter"/>
</dbReference>
<organism evidence="5 6">
    <name type="scientific">Natronocalculus amylovorans</name>
    <dbReference type="NCBI Taxonomy" id="2917812"/>
    <lineage>
        <taxon>Archaea</taxon>
        <taxon>Methanobacteriati</taxon>
        <taxon>Methanobacteriota</taxon>
        <taxon>Stenosarchaea group</taxon>
        <taxon>Halobacteria</taxon>
        <taxon>Halobacteriales</taxon>
        <taxon>Haloferacaceae</taxon>
        <taxon>Natronocalculus</taxon>
    </lineage>
</organism>
<dbReference type="RefSeq" id="WP_250582154.1">
    <property type="nucleotide sequence ID" value="NZ_JAKRVX010000001.1"/>
</dbReference>
<gene>
    <name evidence="5" type="ORF">AArcSt2_00255</name>
</gene>
<comment type="caution">
    <text evidence="5">The sequence shown here is derived from an EMBL/GenBank/DDBJ whole genome shotgun (WGS) entry which is preliminary data.</text>
</comment>
<dbReference type="InterPro" id="IPR036052">
    <property type="entry name" value="TrpB-like_PALP_sf"/>
</dbReference>
<reference evidence="5" key="1">
    <citation type="journal article" date="2022" name="Syst. Appl. Microbiol.">
        <title>Natronocalculus amylovorans gen. nov., sp. nov., and Natranaeroarchaeum aerophilus sp. nov., dominant culturable amylolytic natronoarchaea from hypersaline soda lakes in southwestern Siberia.</title>
        <authorList>
            <person name="Sorokin D.Y."/>
            <person name="Elcheninov A.G."/>
            <person name="Khizhniak T.V."/>
            <person name="Koenen M."/>
            <person name="Bale N.J."/>
            <person name="Damste J.S.S."/>
            <person name="Kublanov I.V."/>
        </authorList>
    </citation>
    <scope>NUCLEOTIDE SEQUENCE</scope>
    <source>
        <strain evidence="5">AArc-St2</strain>
    </source>
</reference>
<sequence length="397" mass="41334">METTPAFTGLQCTGCTETYGVETYDRCPSCGAPLDPTYDYDAVDTAAISEADPRNGVWAFDAVLPFTAAAAISGAEGATPVVETTRLANELTVDSVYIKDEGRNPTGSATDRGMSVAATAVKRHASDADIEPIALPSTGNSGQSAAAYLGGLDLRSYAFVPSRSAFSNKAMINVHGGEMRVVGGRYADAEDAVDQQLKTEYYPLQEFRTPYRHEGAKTIAYELFADFAGELPSHVFIPASTGEFVVGIQKGFSELQTLGLITETPKLIAVQPTGCSPLVAAVERGLETPEPWAVPDTICGELEVPKPAGGALALEALAASGGTALHVDDSDILSSAVTIAKHEVIEAGAGGGAAAAGAWTYAEEHGFDGGETILLLNTESGLKTPDILRSHLMGQGI</sequence>
<evidence type="ECO:0000256" key="3">
    <source>
        <dbReference type="ARBA" id="ARBA00023239"/>
    </source>
</evidence>
<keyword evidence="6" id="KW-1185">Reference proteome</keyword>
<keyword evidence="2" id="KW-0663">Pyridoxal phosphate</keyword>
<evidence type="ECO:0000313" key="5">
    <source>
        <dbReference type="EMBL" id="MCL9815367.1"/>
    </source>
</evidence>
<evidence type="ECO:0000256" key="1">
    <source>
        <dbReference type="ARBA" id="ARBA00001933"/>
    </source>
</evidence>
<name>A0AAE3K6L9_9EURY</name>
<dbReference type="InterPro" id="IPR001926">
    <property type="entry name" value="TrpB-like_PALP"/>
</dbReference>
<dbReference type="GO" id="GO:0006567">
    <property type="term" value="P:L-threonine catabolic process"/>
    <property type="evidence" value="ECO:0007669"/>
    <property type="project" value="TreeGrafter"/>
</dbReference>
<reference evidence="5" key="2">
    <citation type="submission" date="2022-02" db="EMBL/GenBank/DDBJ databases">
        <authorList>
            <person name="Elcheninov A.G."/>
            <person name="Sorokin D.Y."/>
            <person name="Kublanov I.V."/>
        </authorList>
    </citation>
    <scope>NUCLEOTIDE SEQUENCE</scope>
    <source>
        <strain evidence="5">AArc-St2</strain>
    </source>
</reference>
<dbReference type="SUPFAM" id="SSF53686">
    <property type="entry name" value="Tryptophan synthase beta subunit-like PLP-dependent enzymes"/>
    <property type="match status" value="1"/>
</dbReference>
<protein>
    <submittedName>
        <fullName evidence="5">Pyridoxal-phosphate dependent enzyme</fullName>
    </submittedName>
</protein>
<evidence type="ECO:0000256" key="2">
    <source>
        <dbReference type="ARBA" id="ARBA00022898"/>
    </source>
</evidence>
<comment type="cofactor">
    <cofactor evidence="1">
        <name>pyridoxal 5'-phosphate</name>
        <dbReference type="ChEBI" id="CHEBI:597326"/>
    </cofactor>
</comment>
<dbReference type="PANTHER" id="PTHR48078:SF6">
    <property type="entry name" value="L-THREONINE DEHYDRATASE CATABOLIC TDCB"/>
    <property type="match status" value="1"/>
</dbReference>
<keyword evidence="3" id="KW-0456">Lyase</keyword>
<dbReference type="PANTHER" id="PTHR48078">
    <property type="entry name" value="THREONINE DEHYDRATASE, MITOCHONDRIAL-RELATED"/>
    <property type="match status" value="1"/>
</dbReference>
<dbReference type="Proteomes" id="UP001203207">
    <property type="component" value="Unassembled WGS sequence"/>
</dbReference>
<dbReference type="GO" id="GO:0004794">
    <property type="term" value="F:threonine deaminase activity"/>
    <property type="evidence" value="ECO:0007669"/>
    <property type="project" value="TreeGrafter"/>
</dbReference>
<evidence type="ECO:0000259" key="4">
    <source>
        <dbReference type="Pfam" id="PF00291"/>
    </source>
</evidence>
<dbReference type="Gene3D" id="3.40.50.1100">
    <property type="match status" value="2"/>
</dbReference>
<dbReference type="GO" id="GO:0006565">
    <property type="term" value="P:L-serine catabolic process"/>
    <property type="evidence" value="ECO:0007669"/>
    <property type="project" value="TreeGrafter"/>
</dbReference>
<feature type="domain" description="Tryptophan synthase beta chain-like PALP" evidence="4">
    <location>
        <begin position="72"/>
        <end position="378"/>
    </location>
</feature>
<dbReference type="InterPro" id="IPR050147">
    <property type="entry name" value="Ser/Thr_Dehydratase"/>
</dbReference>
<dbReference type="Pfam" id="PF00291">
    <property type="entry name" value="PALP"/>
    <property type="match status" value="1"/>
</dbReference>
<dbReference type="AlphaFoldDB" id="A0AAE3K6L9"/>